<organism evidence="3 4">
    <name type="scientific">Mycteria americana</name>
    <name type="common">Wood stork</name>
    <dbReference type="NCBI Taxonomy" id="33587"/>
    <lineage>
        <taxon>Eukaryota</taxon>
        <taxon>Metazoa</taxon>
        <taxon>Chordata</taxon>
        <taxon>Craniata</taxon>
        <taxon>Vertebrata</taxon>
        <taxon>Euteleostomi</taxon>
        <taxon>Archelosauria</taxon>
        <taxon>Archosauria</taxon>
        <taxon>Dinosauria</taxon>
        <taxon>Saurischia</taxon>
        <taxon>Theropoda</taxon>
        <taxon>Coelurosauria</taxon>
        <taxon>Aves</taxon>
        <taxon>Neognathae</taxon>
        <taxon>Neoaves</taxon>
        <taxon>Aequornithes</taxon>
        <taxon>Ciconiiformes</taxon>
        <taxon>Ciconiidae</taxon>
        <taxon>Mycteria</taxon>
    </lineage>
</organism>
<dbReference type="EMBL" id="JAUNZN010000068">
    <property type="protein sequence ID" value="KAK4805610.1"/>
    <property type="molecule type" value="Genomic_DNA"/>
</dbReference>
<name>A0AAN7RJR7_MYCAM</name>
<evidence type="ECO:0008006" key="5">
    <source>
        <dbReference type="Google" id="ProtNLM"/>
    </source>
</evidence>
<gene>
    <name evidence="3" type="ORF">QYF61_016460</name>
</gene>
<proteinExistence type="predicted"/>
<dbReference type="AlphaFoldDB" id="A0AAN7RJR7"/>
<keyword evidence="4" id="KW-1185">Reference proteome</keyword>
<feature type="chain" id="PRO_5042899213" description="Secreted protein" evidence="2">
    <location>
        <begin position="23"/>
        <end position="169"/>
    </location>
</feature>
<feature type="signal peptide" evidence="2">
    <location>
        <begin position="1"/>
        <end position="22"/>
    </location>
</feature>
<dbReference type="Proteomes" id="UP001333110">
    <property type="component" value="Unassembled WGS sequence"/>
</dbReference>
<feature type="compositionally biased region" description="Basic and acidic residues" evidence="1">
    <location>
        <begin position="132"/>
        <end position="148"/>
    </location>
</feature>
<reference evidence="3 4" key="1">
    <citation type="journal article" date="2023" name="J. Hered.">
        <title>Chromosome-level genome of the wood stork (Mycteria americana) provides insight into avian chromosome evolution.</title>
        <authorList>
            <person name="Flamio R. Jr."/>
            <person name="Ramstad K.M."/>
        </authorList>
    </citation>
    <scope>NUCLEOTIDE SEQUENCE [LARGE SCALE GENOMIC DNA]</scope>
    <source>
        <strain evidence="3">JAX WOST 10</strain>
    </source>
</reference>
<evidence type="ECO:0000313" key="4">
    <source>
        <dbReference type="Proteomes" id="UP001333110"/>
    </source>
</evidence>
<evidence type="ECO:0000313" key="3">
    <source>
        <dbReference type="EMBL" id="KAK4805610.1"/>
    </source>
</evidence>
<accession>A0AAN7RJR7</accession>
<comment type="caution">
    <text evidence="3">The sequence shown here is derived from an EMBL/GenBank/DDBJ whole genome shotgun (WGS) entry which is preliminary data.</text>
</comment>
<sequence>MGPAVLLVAVQVLLVMRGFTAGGTTEYRTATTRSRDGEEMEGGFRQANMAVLINRETMASILEVLVPHAVDEGVHCWRHHRIQNSHHQIQGWRGDRRGLQVGKCASADKQGDHGQVREARGKGFVPSLLRGDPQHSPEDLHIGQHNEKQTCQIKKTTNDKKPNFPEVGT</sequence>
<evidence type="ECO:0000256" key="2">
    <source>
        <dbReference type="SAM" id="SignalP"/>
    </source>
</evidence>
<evidence type="ECO:0000256" key="1">
    <source>
        <dbReference type="SAM" id="MobiDB-lite"/>
    </source>
</evidence>
<protein>
    <recommendedName>
        <fullName evidence="5">Secreted protein</fullName>
    </recommendedName>
</protein>
<keyword evidence="2" id="KW-0732">Signal</keyword>
<feature type="region of interest" description="Disordered" evidence="1">
    <location>
        <begin position="128"/>
        <end position="169"/>
    </location>
</feature>